<dbReference type="InterPro" id="IPR013785">
    <property type="entry name" value="Aldolase_TIM"/>
</dbReference>
<keyword evidence="7" id="KW-0285">Flavoprotein</keyword>
<evidence type="ECO:0000256" key="3">
    <source>
        <dbReference type="ARBA" id="ARBA00005161"/>
    </source>
</evidence>
<evidence type="ECO:0000313" key="16">
    <source>
        <dbReference type="Proteomes" id="UP000275385"/>
    </source>
</evidence>
<dbReference type="PANTHER" id="PTHR48109">
    <property type="entry name" value="DIHYDROOROTATE DEHYDROGENASE (QUINONE), MITOCHONDRIAL-RELATED"/>
    <property type="match status" value="1"/>
</dbReference>
<sequence length="866" mass="93467">MSHEYPRESLSSDNGGEESKLKAVNYSVSKTPYTPMPPVVNAYQTGSRLRIFDICGEAKGNPLFRVSVHVGFSGRGPLGSRPGIYLHNGKSIKDPVLAAAGDEDQWSQRVYAFNNKSVIIVPHLPGDDQDGPAREWVTELMVASTTSEDEGVVFRFAINAGRDEKTFERERFEWRKFKKGTDHEHPGGGFKLFRLPRPTTRTEDGNATEPGGQGGQNTSAVTGHGCVAVWELSKGLSKYWDHMFTLRFVGSGLSNDLGDRWKAMVVVTAARLWMIRLHGKTKKSTIRMGERIKSGPQGCGLLIVPSPKSPKYTAELYPELAAAGPANPSSNVTSGYGRKGFRDEGSLKNTGIAPLWSAMPRSYLRPLGSHPGFKEINRIVAFYQPLSEGTIWHCSSKNMAASLRAKQMLSTALRPLASTPSAPVRLGARITRRHASTTTASPATYRAKTILLGTSVAISGTLLYLYATDTRASYHQWLVPPLIRLLFPDAEDAHHAGVTALQTLYTFGLHPRERGISTPPADKDILSNTVFGVPLPNPMGISAGLDKDGEIPDPLFALGAAVVEIGGITPKPQAGNARPRVWRVPAVNAMINRYGLNSQGADAVAARLRNRVRRFALAAGVTEQEVLNGEAGVQPGSLRSDRLLAVQIAKNKATDEKDVDAVVGDYVYCVQRLAPYADVLVVNVSSPNTPGLRDLQAVEPLTKLLAAVVDEAAKAERKTKPKVMVKVSPDEDDASQVEGVVRAVCMSGVDGVIVGNTTKRRNGLLPGGVKLTTREALALTEDGGFSGPPMFSQTLELVGRYRKMLDQHSDQPKTIFASGGITNGRDALKVLNAGASLAMVYTGMVYGGSGTITRIKREMKKELGSP</sequence>
<dbReference type="Gene3D" id="3.20.20.70">
    <property type="entry name" value="Aldolase class I"/>
    <property type="match status" value="1"/>
</dbReference>
<organism evidence="15 16">
    <name type="scientific">Coniochaeta pulveracea</name>
    <dbReference type="NCBI Taxonomy" id="177199"/>
    <lineage>
        <taxon>Eukaryota</taxon>
        <taxon>Fungi</taxon>
        <taxon>Dikarya</taxon>
        <taxon>Ascomycota</taxon>
        <taxon>Pezizomycotina</taxon>
        <taxon>Sordariomycetes</taxon>
        <taxon>Sordariomycetidae</taxon>
        <taxon>Coniochaetales</taxon>
        <taxon>Coniochaetaceae</taxon>
        <taxon>Coniochaeta</taxon>
    </lineage>
</organism>
<dbReference type="SUPFAM" id="SSF51395">
    <property type="entry name" value="FMN-linked oxidoreductases"/>
    <property type="match status" value="1"/>
</dbReference>
<dbReference type="InterPro" id="IPR050074">
    <property type="entry name" value="DHO_dehydrogenase"/>
</dbReference>
<evidence type="ECO:0000256" key="10">
    <source>
        <dbReference type="ARBA" id="ARBA00023136"/>
    </source>
</evidence>
<dbReference type="GO" id="GO:0006207">
    <property type="term" value="P:'de novo' pyrimidine nucleobase biosynthetic process"/>
    <property type="evidence" value="ECO:0007669"/>
    <property type="project" value="InterPro"/>
</dbReference>
<dbReference type="GO" id="GO:0106430">
    <property type="term" value="F:dihydroorotate dehydrogenase (quinone) activity"/>
    <property type="evidence" value="ECO:0007669"/>
    <property type="project" value="UniProtKB-EC"/>
</dbReference>
<evidence type="ECO:0000256" key="8">
    <source>
        <dbReference type="ARBA" id="ARBA00022643"/>
    </source>
</evidence>
<comment type="pathway">
    <text evidence="3">Pyrimidine metabolism; UMP biosynthesis via de novo pathway; orotate from (S)-dihydroorotate (quinone route): step 1/1.</text>
</comment>
<evidence type="ECO:0000313" key="15">
    <source>
        <dbReference type="EMBL" id="RKU48908.1"/>
    </source>
</evidence>
<evidence type="ECO:0000256" key="6">
    <source>
        <dbReference type="ARBA" id="ARBA00017599"/>
    </source>
</evidence>
<evidence type="ECO:0000256" key="7">
    <source>
        <dbReference type="ARBA" id="ARBA00022630"/>
    </source>
</evidence>
<accession>A0A420YM06</accession>
<evidence type="ECO:0000256" key="11">
    <source>
        <dbReference type="ARBA" id="ARBA00031623"/>
    </source>
</evidence>
<dbReference type="FunFam" id="3.20.20.70:FF:000242">
    <property type="entry name" value="Dihydroorotate reductase PyrE"/>
    <property type="match status" value="1"/>
</dbReference>
<keyword evidence="16" id="KW-1185">Reference proteome</keyword>
<evidence type="ECO:0000256" key="9">
    <source>
        <dbReference type="ARBA" id="ARBA00023002"/>
    </source>
</evidence>
<evidence type="ECO:0000256" key="12">
    <source>
        <dbReference type="ARBA" id="ARBA00048639"/>
    </source>
</evidence>
<dbReference type="OrthoDB" id="14784at2759"/>
<proteinExistence type="inferred from homology"/>
<keyword evidence="10" id="KW-0472">Membrane</keyword>
<feature type="domain" description="Dihydroorotate dehydrogenase catalytic" evidence="14">
    <location>
        <begin position="526"/>
        <end position="863"/>
    </location>
</feature>
<name>A0A420YM06_9PEZI</name>
<feature type="region of interest" description="Disordered" evidence="13">
    <location>
        <begin position="184"/>
        <end position="219"/>
    </location>
</feature>
<dbReference type="InterPro" id="IPR001295">
    <property type="entry name" value="Dihydroorotate_DH_CS"/>
</dbReference>
<reference evidence="15 16" key="1">
    <citation type="submission" date="2018-08" db="EMBL/GenBank/DDBJ databases">
        <title>Draft genome of the lignicolous fungus Coniochaeta pulveracea.</title>
        <authorList>
            <person name="Borstlap C.J."/>
            <person name="De Witt R.N."/>
            <person name="Botha A."/>
            <person name="Volschenk H."/>
        </authorList>
    </citation>
    <scope>NUCLEOTIDE SEQUENCE [LARGE SCALE GENOMIC DNA]</scope>
    <source>
        <strain evidence="15 16">CAB683</strain>
    </source>
</reference>
<dbReference type="PANTHER" id="PTHR48109:SF4">
    <property type="entry name" value="DIHYDROOROTATE DEHYDROGENASE (QUINONE), MITOCHONDRIAL"/>
    <property type="match status" value="1"/>
</dbReference>
<dbReference type="EC" id="1.3.5.2" evidence="5"/>
<comment type="caution">
    <text evidence="15">The sequence shown here is derived from an EMBL/GenBank/DDBJ whole genome shotgun (WGS) entry which is preliminary data.</text>
</comment>
<evidence type="ECO:0000256" key="5">
    <source>
        <dbReference type="ARBA" id="ARBA00012791"/>
    </source>
</evidence>
<comment type="similarity">
    <text evidence="4">Belongs to the dihydroorotate dehydrogenase family. Type 2 subfamily.</text>
</comment>
<protein>
    <recommendedName>
        <fullName evidence="6">Dihydroorotate dehydrogenase (quinone), mitochondrial</fullName>
        <ecNumber evidence="5">1.3.5.2</ecNumber>
    </recommendedName>
    <alternativeName>
        <fullName evidence="11">Dihydroorotate oxidase</fullName>
    </alternativeName>
</protein>
<dbReference type="CDD" id="cd04738">
    <property type="entry name" value="DHOD_2_like"/>
    <property type="match status" value="1"/>
</dbReference>
<evidence type="ECO:0000256" key="4">
    <source>
        <dbReference type="ARBA" id="ARBA00005359"/>
    </source>
</evidence>
<dbReference type="InterPro" id="IPR005720">
    <property type="entry name" value="Dihydroorotate_DH_cat"/>
</dbReference>
<keyword evidence="9" id="KW-0560">Oxidoreductase</keyword>
<dbReference type="GO" id="GO:0044205">
    <property type="term" value="P:'de novo' UMP biosynthetic process"/>
    <property type="evidence" value="ECO:0007669"/>
    <property type="project" value="UniProtKB-UniPathway"/>
</dbReference>
<dbReference type="STRING" id="177199.A0A420YM06"/>
<dbReference type="NCBIfam" id="TIGR01036">
    <property type="entry name" value="pyrD_sub2"/>
    <property type="match status" value="1"/>
</dbReference>
<evidence type="ECO:0000259" key="14">
    <source>
        <dbReference type="Pfam" id="PF01180"/>
    </source>
</evidence>
<comment type="cofactor">
    <cofactor evidence="1">
        <name>FMN</name>
        <dbReference type="ChEBI" id="CHEBI:58210"/>
    </cofactor>
</comment>
<dbReference type="UniPathway" id="UPA00070">
    <property type="reaction ID" value="UER00946"/>
</dbReference>
<dbReference type="AlphaFoldDB" id="A0A420YM06"/>
<dbReference type="PROSITE" id="PS00911">
    <property type="entry name" value="DHODEHASE_1"/>
    <property type="match status" value="1"/>
</dbReference>
<keyword evidence="8" id="KW-0288">FMN</keyword>
<evidence type="ECO:0000256" key="1">
    <source>
        <dbReference type="ARBA" id="ARBA00001917"/>
    </source>
</evidence>
<evidence type="ECO:0000256" key="2">
    <source>
        <dbReference type="ARBA" id="ARBA00004370"/>
    </source>
</evidence>
<dbReference type="Proteomes" id="UP000275385">
    <property type="component" value="Unassembled WGS sequence"/>
</dbReference>
<comment type="subcellular location">
    <subcellularLocation>
        <location evidence="2">Membrane</location>
    </subcellularLocation>
</comment>
<dbReference type="InterPro" id="IPR005719">
    <property type="entry name" value="Dihydroorotate_DH_2"/>
</dbReference>
<dbReference type="EMBL" id="QVQW01000003">
    <property type="protein sequence ID" value="RKU48908.1"/>
    <property type="molecule type" value="Genomic_DNA"/>
</dbReference>
<dbReference type="Pfam" id="PF01180">
    <property type="entry name" value="DHO_dh"/>
    <property type="match status" value="1"/>
</dbReference>
<dbReference type="NCBIfam" id="NF003652">
    <property type="entry name" value="PRK05286.2-5"/>
    <property type="match status" value="1"/>
</dbReference>
<dbReference type="GO" id="GO:0005743">
    <property type="term" value="C:mitochondrial inner membrane"/>
    <property type="evidence" value="ECO:0007669"/>
    <property type="project" value="TreeGrafter"/>
</dbReference>
<gene>
    <name evidence="15" type="primary">URA9</name>
    <name evidence="15" type="ORF">DL546_008869</name>
</gene>
<comment type="catalytic activity">
    <reaction evidence="12">
        <text>(S)-dihydroorotate + a quinone = orotate + a quinol</text>
        <dbReference type="Rhea" id="RHEA:30187"/>
        <dbReference type="ChEBI" id="CHEBI:24646"/>
        <dbReference type="ChEBI" id="CHEBI:30839"/>
        <dbReference type="ChEBI" id="CHEBI:30864"/>
        <dbReference type="ChEBI" id="CHEBI:132124"/>
        <dbReference type="EC" id="1.3.5.2"/>
    </reaction>
</comment>
<evidence type="ECO:0000256" key="13">
    <source>
        <dbReference type="SAM" id="MobiDB-lite"/>
    </source>
</evidence>